<dbReference type="GO" id="GO:0036440">
    <property type="term" value="F:citrate synthase activity"/>
    <property type="evidence" value="ECO:0007669"/>
    <property type="project" value="UniProtKB-EC"/>
</dbReference>
<dbReference type="InterPro" id="IPR002020">
    <property type="entry name" value="Citrate_synthase"/>
</dbReference>
<keyword evidence="6" id="KW-1185">Reference proteome</keyword>
<proteinExistence type="inferred from homology"/>
<dbReference type="AlphaFoldDB" id="A0A1M7HXJ6"/>
<evidence type="ECO:0000256" key="3">
    <source>
        <dbReference type="ARBA" id="ARBA00012972"/>
    </source>
</evidence>
<evidence type="ECO:0000256" key="4">
    <source>
        <dbReference type="ARBA" id="ARBA00022679"/>
    </source>
</evidence>
<reference evidence="5 6" key="1">
    <citation type="submission" date="2016-11" db="EMBL/GenBank/DDBJ databases">
        <authorList>
            <person name="Varghese N."/>
            <person name="Submissions S."/>
        </authorList>
    </citation>
    <scope>NUCLEOTIDE SEQUENCE [LARGE SCALE GENOMIC DNA]</scope>
    <source>
        <strain evidence="5 6">DSM 28249</strain>
    </source>
</reference>
<keyword evidence="4" id="KW-0808">Transferase</keyword>
<dbReference type="Pfam" id="PF00285">
    <property type="entry name" value="Citrate_synt"/>
    <property type="match status" value="1"/>
</dbReference>
<evidence type="ECO:0000313" key="6">
    <source>
        <dbReference type="Proteomes" id="UP000322545"/>
    </source>
</evidence>
<organism evidence="5 6">
    <name type="scientific">Roseovarius litoreus</name>
    <dbReference type="NCBI Taxonomy" id="1155722"/>
    <lineage>
        <taxon>Bacteria</taxon>
        <taxon>Pseudomonadati</taxon>
        <taxon>Pseudomonadota</taxon>
        <taxon>Alphaproteobacteria</taxon>
        <taxon>Rhodobacterales</taxon>
        <taxon>Roseobacteraceae</taxon>
        <taxon>Roseovarius</taxon>
    </lineage>
</organism>
<dbReference type="PANTHER" id="PTHR11739">
    <property type="entry name" value="CITRATE SYNTHASE"/>
    <property type="match status" value="1"/>
</dbReference>
<dbReference type="PANTHER" id="PTHR11739:SF4">
    <property type="entry name" value="CITRATE SYNTHASE, PEROXISOMAL"/>
    <property type="match status" value="1"/>
</dbReference>
<comment type="similarity">
    <text evidence="2">Belongs to the citrate synthase family.</text>
</comment>
<dbReference type="Gene3D" id="1.10.230.10">
    <property type="entry name" value="Cytochrome P450-Terp, domain 2"/>
    <property type="match status" value="1"/>
</dbReference>
<dbReference type="InterPro" id="IPR016143">
    <property type="entry name" value="Citrate_synth-like_sm_a-sub"/>
</dbReference>
<dbReference type="InterPro" id="IPR016142">
    <property type="entry name" value="Citrate_synth-like_lrg_a-sub"/>
</dbReference>
<dbReference type="RefSeq" id="WP_149779998.1">
    <property type="nucleotide sequence ID" value="NZ_FRCB01000006.1"/>
</dbReference>
<dbReference type="EC" id="2.3.3.16" evidence="3"/>
<accession>A0A1M7HXJ6</accession>
<evidence type="ECO:0000256" key="2">
    <source>
        <dbReference type="ARBA" id="ARBA00010566"/>
    </source>
</evidence>
<comment type="pathway">
    <text evidence="1">Carbohydrate metabolism; tricarboxylic acid cycle; isocitrate from oxaloacetate: step 1/2.</text>
</comment>
<dbReference type="NCBIfam" id="NF004868">
    <property type="entry name" value="PRK06224.1-5"/>
    <property type="match status" value="1"/>
</dbReference>
<dbReference type="GO" id="GO:0005829">
    <property type="term" value="C:cytosol"/>
    <property type="evidence" value="ECO:0007669"/>
    <property type="project" value="TreeGrafter"/>
</dbReference>
<evidence type="ECO:0000313" key="5">
    <source>
        <dbReference type="EMBL" id="SHM33236.1"/>
    </source>
</evidence>
<dbReference type="SUPFAM" id="SSF48256">
    <property type="entry name" value="Citrate synthase"/>
    <property type="match status" value="1"/>
</dbReference>
<dbReference type="GO" id="GO:0006099">
    <property type="term" value="P:tricarboxylic acid cycle"/>
    <property type="evidence" value="ECO:0007669"/>
    <property type="project" value="UniProtKB-UniPathway"/>
</dbReference>
<gene>
    <name evidence="5" type="ORF">SAMN05443432_106186</name>
</gene>
<dbReference type="EMBL" id="FRCB01000006">
    <property type="protein sequence ID" value="SHM33236.1"/>
    <property type="molecule type" value="Genomic_DNA"/>
</dbReference>
<dbReference type="UniPathway" id="UPA00223">
    <property type="reaction ID" value="UER00717"/>
</dbReference>
<dbReference type="CDD" id="cd06100">
    <property type="entry name" value="CCL_ACL-C"/>
    <property type="match status" value="1"/>
</dbReference>
<dbReference type="Proteomes" id="UP000322545">
    <property type="component" value="Unassembled WGS sequence"/>
</dbReference>
<name>A0A1M7HXJ6_9RHOB</name>
<sequence length="254" mass="27976">MSKTAPTTSLCRYNDTEIFYRDRNLVDELLAKDSDFVTVMMQHILGRDVTPSQMRIMNAILITMMEHGLTPSAIATRSIYMSAPENLQGAVAAGLLAVGSQFVGTIENNARLLAELVDLEPETQAKRAAEIVREHRARKAHLPGFGHHLHKPDDPRALKLLEIGEAECPNPRHLKALRALSAAVDAEFQRHITINATGATAALLGDMDIPVELMRGFAVISRAAGLVAHIAEEQRKPSGRFIWETIDKAIPFED</sequence>
<evidence type="ECO:0000256" key="1">
    <source>
        <dbReference type="ARBA" id="ARBA00004751"/>
    </source>
</evidence>
<protein>
    <recommendedName>
        <fullName evidence="3">citrate synthase (unknown stereospecificity)</fullName>
        <ecNumber evidence="3">2.3.3.16</ecNumber>
    </recommendedName>
</protein>
<dbReference type="GO" id="GO:0005975">
    <property type="term" value="P:carbohydrate metabolic process"/>
    <property type="evidence" value="ECO:0007669"/>
    <property type="project" value="TreeGrafter"/>
</dbReference>
<dbReference type="Gene3D" id="1.10.580.10">
    <property type="entry name" value="Citrate Synthase, domain 1"/>
    <property type="match status" value="1"/>
</dbReference>
<dbReference type="InterPro" id="IPR036969">
    <property type="entry name" value="Citrate_synthase_sf"/>
</dbReference>